<feature type="region of interest" description="Disordered" evidence="1">
    <location>
        <begin position="56"/>
        <end position="79"/>
    </location>
</feature>
<proteinExistence type="predicted"/>
<reference evidence="2" key="1">
    <citation type="submission" date="2020-02" db="EMBL/GenBank/DDBJ databases">
        <authorList>
            <person name="Meier V. D."/>
        </authorList>
    </citation>
    <scope>NUCLEOTIDE SEQUENCE</scope>
    <source>
        <strain evidence="2">AVDCRST_MAG17</strain>
    </source>
</reference>
<dbReference type="SUPFAM" id="SSF110849">
    <property type="entry name" value="ParB/Sulfiredoxin"/>
    <property type="match status" value="1"/>
</dbReference>
<gene>
    <name evidence="2" type="ORF">AVDCRST_MAG17-11</name>
</gene>
<evidence type="ECO:0000313" key="2">
    <source>
        <dbReference type="EMBL" id="CAA9478599.1"/>
    </source>
</evidence>
<protein>
    <submittedName>
        <fullName evidence="2">Uncharacterized protein</fullName>
    </submittedName>
</protein>
<dbReference type="InterPro" id="IPR036086">
    <property type="entry name" value="ParB/Sulfiredoxin_sf"/>
</dbReference>
<accession>A0A6J4RPH0</accession>
<name>A0A6J4RPH0_9ACTN</name>
<organism evidence="2">
    <name type="scientific">uncultured Solirubrobacterales bacterium</name>
    <dbReference type="NCBI Taxonomy" id="768556"/>
    <lineage>
        <taxon>Bacteria</taxon>
        <taxon>Bacillati</taxon>
        <taxon>Actinomycetota</taxon>
        <taxon>Thermoleophilia</taxon>
        <taxon>Solirubrobacterales</taxon>
        <taxon>environmental samples</taxon>
    </lineage>
</organism>
<dbReference type="Gene3D" id="3.90.1530.10">
    <property type="entry name" value="Conserved hypothetical protein from pyrococcus furiosus pfu- 392566-001, ParB domain"/>
    <property type="match status" value="1"/>
</dbReference>
<dbReference type="EMBL" id="CADCVV010000002">
    <property type="protein sequence ID" value="CAA9478599.1"/>
    <property type="molecule type" value="Genomic_DNA"/>
</dbReference>
<evidence type="ECO:0000256" key="1">
    <source>
        <dbReference type="SAM" id="MobiDB-lite"/>
    </source>
</evidence>
<sequence length="79" mass="8731">MVQRSTRAVVAGNHSLQAARELGLEEVSVTLLDIDDEQAKQIMLVDNRTNDLASYDDRLSPGCSQSSRPRRHGLLAPRT</sequence>
<dbReference type="AlphaFoldDB" id="A0A6J4RPH0"/>